<protein>
    <recommendedName>
        <fullName evidence="8">KRR-R motif-containing protein 1</fullName>
    </recommendedName>
</protein>
<evidence type="ECO:0000313" key="12">
    <source>
        <dbReference type="Proteomes" id="UP001530377"/>
    </source>
</evidence>
<keyword evidence="3" id="KW-0690">Ribosome biogenesis</keyword>
<accession>A0ABD3RIF5</accession>
<dbReference type="InterPro" id="IPR041174">
    <property type="entry name" value="KRR1-like_KH1"/>
</dbReference>
<evidence type="ECO:0000256" key="7">
    <source>
        <dbReference type="ARBA" id="ARBA00023274"/>
    </source>
</evidence>
<dbReference type="InterPro" id="IPR048549">
    <property type="entry name" value="KRR1-like_KH2_euk"/>
</dbReference>
<dbReference type="AlphaFoldDB" id="A0ABD3RIF5"/>
<feature type="compositionally biased region" description="Low complexity" evidence="9">
    <location>
        <begin position="36"/>
        <end position="47"/>
    </location>
</feature>
<evidence type="ECO:0000256" key="8">
    <source>
        <dbReference type="ARBA" id="ARBA00032993"/>
    </source>
</evidence>
<evidence type="ECO:0000256" key="9">
    <source>
        <dbReference type="SAM" id="MobiDB-lite"/>
    </source>
</evidence>
<feature type="compositionally biased region" description="Basic and acidic residues" evidence="9">
    <location>
        <begin position="441"/>
        <end position="451"/>
    </location>
</feature>
<dbReference type="FunFam" id="3.30.1370.10:FF:000014">
    <property type="entry name" value="KRR1 small subunit processome component"/>
    <property type="match status" value="1"/>
</dbReference>
<dbReference type="EMBL" id="JALLPB020000216">
    <property type="protein sequence ID" value="KAL3812107.1"/>
    <property type="molecule type" value="Genomic_DNA"/>
</dbReference>
<dbReference type="GO" id="GO:0006364">
    <property type="term" value="P:rRNA processing"/>
    <property type="evidence" value="ECO:0007669"/>
    <property type="project" value="UniProtKB-KW"/>
</dbReference>
<dbReference type="Pfam" id="PF21800">
    <property type="entry name" value="KH_KRR1_2nd"/>
    <property type="match status" value="1"/>
</dbReference>
<dbReference type="InterPro" id="IPR048548">
    <property type="entry name" value="KRR1-like_KH2"/>
</dbReference>
<dbReference type="FunFam" id="3.30.1370.10:FF:000011">
    <property type="entry name" value="KRR1 small subunit processome component"/>
    <property type="match status" value="1"/>
</dbReference>
<evidence type="ECO:0000313" key="11">
    <source>
        <dbReference type="EMBL" id="KAL3812107.1"/>
    </source>
</evidence>
<dbReference type="PANTHER" id="PTHR12581">
    <property type="entry name" value="HIV-1 REV BINDING PROTEIN 2, 3"/>
    <property type="match status" value="1"/>
</dbReference>
<feature type="region of interest" description="Disordered" evidence="9">
    <location>
        <begin position="384"/>
        <end position="500"/>
    </location>
</feature>
<evidence type="ECO:0000256" key="1">
    <source>
        <dbReference type="ARBA" id="ARBA00004604"/>
    </source>
</evidence>
<dbReference type="CDD" id="cd22393">
    <property type="entry name" value="KH-I_KRR1_rpt1"/>
    <property type="match status" value="1"/>
</dbReference>
<dbReference type="Proteomes" id="UP001530377">
    <property type="component" value="Unassembled WGS sequence"/>
</dbReference>
<evidence type="ECO:0000256" key="2">
    <source>
        <dbReference type="ARBA" id="ARBA00009344"/>
    </source>
</evidence>
<dbReference type="GO" id="GO:0005730">
    <property type="term" value="C:nucleolus"/>
    <property type="evidence" value="ECO:0007669"/>
    <property type="project" value="UniProtKB-SubCell"/>
</dbReference>
<keyword evidence="6" id="KW-0539">Nucleus</keyword>
<keyword evidence="5" id="KW-0694">RNA-binding</keyword>
<dbReference type="CDD" id="cd22394">
    <property type="entry name" value="KH-I_KRR1_rpt2"/>
    <property type="match status" value="1"/>
</dbReference>
<feature type="region of interest" description="Disordered" evidence="9">
    <location>
        <begin position="328"/>
        <end position="368"/>
    </location>
</feature>
<dbReference type="PANTHER" id="PTHR12581:SF0">
    <property type="entry name" value="KRR1 SMALL SUBUNIT PROCESSOME COMPONENT HOMOLOG"/>
    <property type="match status" value="1"/>
</dbReference>
<dbReference type="InterPro" id="IPR048550">
    <property type="entry name" value="KRR1-like_KH1_euk"/>
</dbReference>
<gene>
    <name evidence="11" type="ORF">ACHAXA_009442</name>
</gene>
<comment type="subcellular location">
    <subcellularLocation>
        <location evidence="1">Nucleus</location>
        <location evidence="1">Nucleolus</location>
    </subcellularLocation>
</comment>
<proteinExistence type="inferred from homology"/>
<dbReference type="GO" id="GO:1990904">
    <property type="term" value="C:ribonucleoprotein complex"/>
    <property type="evidence" value="ECO:0007669"/>
    <property type="project" value="UniProtKB-KW"/>
</dbReference>
<keyword evidence="4" id="KW-0698">rRNA processing</keyword>
<dbReference type="SUPFAM" id="SSF54791">
    <property type="entry name" value="Eukaryotic type KH-domain (KH-domain type I)"/>
    <property type="match status" value="1"/>
</dbReference>
<keyword evidence="7" id="KW-0687">Ribonucleoprotein</keyword>
<comment type="similarity">
    <text evidence="2">Belongs to the KRR1 family.</text>
</comment>
<dbReference type="InterPro" id="IPR036612">
    <property type="entry name" value="KH_dom_type_1_sf"/>
</dbReference>
<feature type="region of interest" description="Disordered" evidence="9">
    <location>
        <begin position="36"/>
        <end position="101"/>
    </location>
</feature>
<evidence type="ECO:0000256" key="3">
    <source>
        <dbReference type="ARBA" id="ARBA00022517"/>
    </source>
</evidence>
<organism evidence="11 12">
    <name type="scientific">Cyclostephanos tholiformis</name>
    <dbReference type="NCBI Taxonomy" id="382380"/>
    <lineage>
        <taxon>Eukaryota</taxon>
        <taxon>Sar</taxon>
        <taxon>Stramenopiles</taxon>
        <taxon>Ochrophyta</taxon>
        <taxon>Bacillariophyta</taxon>
        <taxon>Coscinodiscophyceae</taxon>
        <taxon>Thalassiosirophycidae</taxon>
        <taxon>Stephanodiscales</taxon>
        <taxon>Stephanodiscaceae</taxon>
        <taxon>Cyclostephanos</taxon>
    </lineage>
</organism>
<evidence type="ECO:0000256" key="5">
    <source>
        <dbReference type="ARBA" id="ARBA00022884"/>
    </source>
</evidence>
<feature type="compositionally biased region" description="Basic residues" evidence="9">
    <location>
        <begin position="491"/>
        <end position="500"/>
    </location>
</feature>
<dbReference type="InterPro" id="IPR024166">
    <property type="entry name" value="rRNA_assembly_KRR1"/>
</dbReference>
<feature type="compositionally biased region" description="Basic and acidic residues" evidence="9">
    <location>
        <begin position="384"/>
        <end position="412"/>
    </location>
</feature>
<sequence length="500" mass="55815">MARPTLDPQQQPATNHTRLEISCLCPVLRVSARARSTSLSKTMPSSSNIIEHGQATTDNDASGGGGDRGGDRDGKKNHNKYRRDKPWDTPDVDHWQITPWDESNGDALPGGRLLEESSFATLFPKYREKYLREVWPLVTRALDGHRIACELNLVEGSMTVRTTRKTGDPYIILKARDLIKLLARSIPAPQALKILNDDYHCDIIKIGGLVRNKERFVKRRQRLIGPDGATLKALELLTQCYILVQGNTVSVMGSHKGIKRARTVILECMRNIHPVYNIKRLMIMRELEKDPKLKDESWERFLPTFKKKNVQTKKPRQLIEERQKRVAAARKQLSGEGGGDNEAAAASAGTKKKKKSYTPFPPVQLPSKIDMQLDSGEYFLTERERKSRKLAEKQSASREKTEEKRRAREMEFVHPSLLGGDARGANNGNNNDGRGGSNAADGKRAGGDDVQRLVNKFANKGRVAGKKRKSSDNGDSAGIGSDMIAGFDITKKKKDKKGTK</sequence>
<dbReference type="Gene3D" id="3.30.1370.10">
    <property type="entry name" value="K Homology domain, type 1"/>
    <property type="match status" value="2"/>
</dbReference>
<feature type="domain" description="K Homology" evidence="10">
    <location>
        <begin position="200"/>
        <end position="270"/>
    </location>
</feature>
<evidence type="ECO:0000259" key="10">
    <source>
        <dbReference type="SMART" id="SM00322"/>
    </source>
</evidence>
<evidence type="ECO:0000256" key="4">
    <source>
        <dbReference type="ARBA" id="ARBA00022552"/>
    </source>
</evidence>
<comment type="caution">
    <text evidence="11">The sequence shown here is derived from an EMBL/GenBank/DDBJ whole genome shotgun (WGS) entry which is preliminary data.</text>
</comment>
<dbReference type="SMART" id="SM00322">
    <property type="entry name" value="KH"/>
    <property type="match status" value="1"/>
</dbReference>
<keyword evidence="12" id="KW-1185">Reference proteome</keyword>
<name>A0ABD3RIF5_9STRA</name>
<dbReference type="InterPro" id="IPR004087">
    <property type="entry name" value="KH_dom"/>
</dbReference>
<feature type="compositionally biased region" description="Basic and acidic residues" evidence="9">
    <location>
        <begin position="84"/>
        <end position="94"/>
    </location>
</feature>
<reference evidence="11 12" key="1">
    <citation type="submission" date="2024-10" db="EMBL/GenBank/DDBJ databases">
        <title>Updated reference genomes for cyclostephanoid diatoms.</title>
        <authorList>
            <person name="Roberts W.R."/>
            <person name="Alverson A.J."/>
        </authorList>
    </citation>
    <scope>NUCLEOTIDE SEQUENCE [LARGE SCALE GENOMIC DNA]</scope>
    <source>
        <strain evidence="11 12">AJA228-03</strain>
    </source>
</reference>
<feature type="compositionally biased region" description="Low complexity" evidence="9">
    <location>
        <begin position="419"/>
        <end position="440"/>
    </location>
</feature>
<dbReference type="GO" id="GO:0003723">
    <property type="term" value="F:RNA binding"/>
    <property type="evidence" value="ECO:0007669"/>
    <property type="project" value="UniProtKB-KW"/>
</dbReference>
<dbReference type="Pfam" id="PF17903">
    <property type="entry name" value="KH_KRR1_1st"/>
    <property type="match status" value="1"/>
</dbReference>
<evidence type="ECO:0000256" key="6">
    <source>
        <dbReference type="ARBA" id="ARBA00023242"/>
    </source>
</evidence>